<dbReference type="PROSITE" id="PS51257">
    <property type="entry name" value="PROKAR_LIPOPROTEIN"/>
    <property type="match status" value="1"/>
</dbReference>
<proteinExistence type="predicted"/>
<dbReference type="Proteomes" id="UP001302349">
    <property type="component" value="Chromosome"/>
</dbReference>
<evidence type="ECO:0008006" key="3">
    <source>
        <dbReference type="Google" id="ProtNLM"/>
    </source>
</evidence>
<protein>
    <recommendedName>
        <fullName evidence="3">Lipoprotein</fullName>
    </recommendedName>
</protein>
<organism evidence="1 2">
    <name type="scientific">Imperialibacter roseus</name>
    <dbReference type="NCBI Taxonomy" id="1324217"/>
    <lineage>
        <taxon>Bacteria</taxon>
        <taxon>Pseudomonadati</taxon>
        <taxon>Bacteroidota</taxon>
        <taxon>Cytophagia</taxon>
        <taxon>Cytophagales</taxon>
        <taxon>Flammeovirgaceae</taxon>
        <taxon>Imperialibacter</taxon>
    </lineage>
</organism>
<dbReference type="RefSeq" id="WP_317491439.1">
    <property type="nucleotide sequence ID" value="NZ_CP136051.1"/>
</dbReference>
<sequence length="138" mass="15747">MKASINIFVLMTATLTACYYDDPAPYVIFKDTYAEVIYDDTLFVDLNSKQELLVEAGSDASNVRYLKQKNNEEVVDITGTELVQYSTTGWNGHNNYENSIVYSSFPDSLYVVGDVLRITVRFNSNGWYGKTLFYKVKE</sequence>
<gene>
    <name evidence="1" type="ORF">RT717_09185</name>
</gene>
<keyword evidence="2" id="KW-1185">Reference proteome</keyword>
<evidence type="ECO:0000313" key="2">
    <source>
        <dbReference type="Proteomes" id="UP001302349"/>
    </source>
</evidence>
<dbReference type="EMBL" id="CP136051">
    <property type="protein sequence ID" value="WOK08807.1"/>
    <property type="molecule type" value="Genomic_DNA"/>
</dbReference>
<accession>A0ABZ0IUT5</accession>
<reference evidence="1 2" key="1">
    <citation type="journal article" date="2023" name="Microbiol. Resour. Announc.">
        <title>Complete Genome Sequence of Imperialibacter roseus strain P4T.</title>
        <authorList>
            <person name="Tizabi D.R."/>
            <person name="Bachvaroff T."/>
            <person name="Hill R.T."/>
        </authorList>
    </citation>
    <scope>NUCLEOTIDE SEQUENCE [LARGE SCALE GENOMIC DNA]</scope>
    <source>
        <strain evidence="1 2">P4T</strain>
    </source>
</reference>
<name>A0ABZ0IUT5_9BACT</name>
<evidence type="ECO:0000313" key="1">
    <source>
        <dbReference type="EMBL" id="WOK08807.1"/>
    </source>
</evidence>